<name>A0A381X2F6_9ZZZZ</name>
<gene>
    <name evidence="2" type="ORF">METZ01_LOCUS111525</name>
</gene>
<feature type="transmembrane region" description="Helical" evidence="1">
    <location>
        <begin position="12"/>
        <end position="33"/>
    </location>
</feature>
<dbReference type="PANTHER" id="PTHR36970:SF1">
    <property type="entry name" value="BESTROPHIN HOMOLOG"/>
    <property type="match status" value="1"/>
</dbReference>
<dbReference type="EMBL" id="UINC01013605">
    <property type="protein sequence ID" value="SVA58671.1"/>
    <property type="molecule type" value="Genomic_DNA"/>
</dbReference>
<keyword evidence="1" id="KW-0472">Membrane</keyword>
<accession>A0A381X2F6</accession>
<keyword evidence="1" id="KW-1133">Transmembrane helix</keyword>
<evidence type="ECO:0000256" key="1">
    <source>
        <dbReference type="SAM" id="Phobius"/>
    </source>
</evidence>
<dbReference type="GO" id="GO:0005254">
    <property type="term" value="F:chloride channel activity"/>
    <property type="evidence" value="ECO:0007669"/>
    <property type="project" value="InterPro"/>
</dbReference>
<evidence type="ECO:0000313" key="2">
    <source>
        <dbReference type="EMBL" id="SVA58671.1"/>
    </source>
</evidence>
<keyword evidence="1" id="KW-0812">Transmembrane</keyword>
<sequence>MKHFIDVINTKSVIVIFAACTSTMVCMKLDFFFDVPTELIGIAIVFPIVFSINAAYSRREQALKHYASMKACAFSIRMAHIQWAPVNDNSHLERLDRIYKNIFNGLFEYLKSKKPTTETYNKIIKLFSEISLSIDTIRNDDSHRFYREFKINDQLRFMVTEFENIINIKNYRTPNSLRAYTKVFLNFFPIIFGPYFAFVATRYGLVFGLTLAIIYGLVLTSLDNIQEDLEDPFDGIGSDDISLNFPTMLEPGSLDNE</sequence>
<feature type="transmembrane region" description="Helical" evidence="1">
    <location>
        <begin position="179"/>
        <end position="197"/>
    </location>
</feature>
<dbReference type="AlphaFoldDB" id="A0A381X2F6"/>
<organism evidence="2">
    <name type="scientific">marine metagenome</name>
    <dbReference type="NCBI Taxonomy" id="408172"/>
    <lineage>
        <taxon>unclassified sequences</taxon>
        <taxon>metagenomes</taxon>
        <taxon>ecological metagenomes</taxon>
    </lineage>
</organism>
<proteinExistence type="predicted"/>
<reference evidence="2" key="1">
    <citation type="submission" date="2018-05" db="EMBL/GenBank/DDBJ databases">
        <authorList>
            <person name="Lanie J.A."/>
            <person name="Ng W.-L."/>
            <person name="Kazmierczak K.M."/>
            <person name="Andrzejewski T.M."/>
            <person name="Davidsen T.M."/>
            <person name="Wayne K.J."/>
            <person name="Tettelin H."/>
            <person name="Glass J.I."/>
            <person name="Rusch D."/>
            <person name="Podicherti R."/>
            <person name="Tsui H.-C.T."/>
            <person name="Winkler M.E."/>
        </authorList>
    </citation>
    <scope>NUCLEOTIDE SEQUENCE</scope>
</reference>
<dbReference type="PANTHER" id="PTHR36970">
    <property type="entry name" value="UNNAMED PRODUCT"/>
    <property type="match status" value="1"/>
</dbReference>
<feature type="transmembrane region" description="Helical" evidence="1">
    <location>
        <begin position="39"/>
        <end position="56"/>
    </location>
</feature>
<protein>
    <submittedName>
        <fullName evidence="2">Uncharacterized protein</fullName>
    </submittedName>
</protein>